<dbReference type="InterPro" id="IPR007922">
    <property type="entry name" value="DciA-like"/>
</dbReference>
<dbReference type="EMBL" id="BMOE01000001">
    <property type="protein sequence ID" value="GGJ61705.1"/>
    <property type="molecule type" value="Genomic_DNA"/>
</dbReference>
<organism evidence="1 2">
    <name type="scientific">Deinococcus aquiradiocola</name>
    <dbReference type="NCBI Taxonomy" id="393059"/>
    <lineage>
        <taxon>Bacteria</taxon>
        <taxon>Thermotogati</taxon>
        <taxon>Deinococcota</taxon>
        <taxon>Deinococci</taxon>
        <taxon>Deinococcales</taxon>
        <taxon>Deinococcaceae</taxon>
        <taxon>Deinococcus</taxon>
    </lineage>
</organism>
<gene>
    <name evidence="1" type="ORF">GCM10008939_01810</name>
</gene>
<reference evidence="1" key="2">
    <citation type="submission" date="2020-09" db="EMBL/GenBank/DDBJ databases">
        <authorList>
            <person name="Sun Q."/>
            <person name="Ohkuma M."/>
        </authorList>
    </citation>
    <scope>NUCLEOTIDE SEQUENCE</scope>
    <source>
        <strain evidence="1">JCM 14371</strain>
    </source>
</reference>
<dbReference type="RefSeq" id="WP_229670656.1">
    <property type="nucleotide sequence ID" value="NZ_BMOE01000001.1"/>
</dbReference>
<dbReference type="PANTHER" id="PTHR36456:SF1">
    <property type="entry name" value="UPF0232 PROTEIN SCO3875"/>
    <property type="match status" value="1"/>
</dbReference>
<dbReference type="Pfam" id="PF05258">
    <property type="entry name" value="DciA"/>
    <property type="match status" value="1"/>
</dbReference>
<evidence type="ECO:0008006" key="3">
    <source>
        <dbReference type="Google" id="ProtNLM"/>
    </source>
</evidence>
<dbReference type="AlphaFoldDB" id="A0A917P4Q8"/>
<evidence type="ECO:0000313" key="1">
    <source>
        <dbReference type="EMBL" id="GGJ61705.1"/>
    </source>
</evidence>
<dbReference type="Proteomes" id="UP000635726">
    <property type="component" value="Unassembled WGS sequence"/>
</dbReference>
<evidence type="ECO:0000313" key="2">
    <source>
        <dbReference type="Proteomes" id="UP000635726"/>
    </source>
</evidence>
<dbReference type="PANTHER" id="PTHR36456">
    <property type="entry name" value="UPF0232 PROTEIN SCO3875"/>
    <property type="match status" value="1"/>
</dbReference>
<name>A0A917P4Q8_9DEIO</name>
<reference evidence="1" key="1">
    <citation type="journal article" date="2014" name="Int. J. Syst. Evol. Microbiol.">
        <title>Complete genome sequence of Corynebacterium casei LMG S-19264T (=DSM 44701T), isolated from a smear-ripened cheese.</title>
        <authorList>
            <consortium name="US DOE Joint Genome Institute (JGI-PGF)"/>
            <person name="Walter F."/>
            <person name="Albersmeier A."/>
            <person name="Kalinowski J."/>
            <person name="Ruckert C."/>
        </authorList>
    </citation>
    <scope>NUCLEOTIDE SEQUENCE</scope>
    <source>
        <strain evidence="1">JCM 14371</strain>
    </source>
</reference>
<accession>A0A917P4Q8</accession>
<keyword evidence="2" id="KW-1185">Reference proteome</keyword>
<sequence>MSRRTGTTHSMRGLLGETLARRGLKVGVNRARSVLLWPQVVGPELARLTRARNQHGTTLFVEARDSAQAHHLSMQRHHVLARLQQALGDESVTELRFVVGTPRPEETVVVQDVLPPPDRERAQQLVQDVPDTLRDAATRAAEAITRARRWREQQGYSPCPVCGEATAEQPCRACSLTLKDPAVRRAAPQLARDPRLLDTLPVLLGESGTQAARHLALEVLSEQMDLLALECVRSGGEVYYREYLGEQARLYVSLTLRRTNAPLTRAHLRLLPERVQTVLAGSVEQD</sequence>
<proteinExistence type="predicted"/>
<comment type="caution">
    <text evidence="1">The sequence shown here is derived from an EMBL/GenBank/DDBJ whole genome shotgun (WGS) entry which is preliminary data.</text>
</comment>
<protein>
    <recommendedName>
        <fullName evidence="3">DUF721 domain-containing protein</fullName>
    </recommendedName>
</protein>